<evidence type="ECO:0000256" key="7">
    <source>
        <dbReference type="ARBA" id="ARBA00022833"/>
    </source>
</evidence>
<evidence type="ECO:0000256" key="6">
    <source>
        <dbReference type="ARBA" id="ARBA00022801"/>
    </source>
</evidence>
<keyword evidence="3 8" id="KW-0540">Nuclease</keyword>
<feature type="binding site" evidence="8">
    <location>
        <position position="213"/>
    </location>
    <ligand>
        <name>Zn(2+)</name>
        <dbReference type="ChEBI" id="CHEBI:29105"/>
        <label>1</label>
        <note>catalytic</note>
    </ligand>
</feature>
<dbReference type="GO" id="GO:0042781">
    <property type="term" value="F:3'-tRNA processing endoribonuclease activity"/>
    <property type="evidence" value="ECO:0007669"/>
    <property type="project" value="UniProtKB-UniRule"/>
</dbReference>
<evidence type="ECO:0000313" key="10">
    <source>
        <dbReference type="Proteomes" id="UP000283387"/>
    </source>
</evidence>
<dbReference type="CDD" id="cd07717">
    <property type="entry name" value="RNaseZ_ZiPD-like_MBL-fold"/>
    <property type="match status" value="1"/>
</dbReference>
<keyword evidence="4 8" id="KW-0479">Metal-binding</keyword>
<dbReference type="NCBIfam" id="NF000801">
    <property type="entry name" value="PRK00055.1-3"/>
    <property type="match status" value="1"/>
</dbReference>
<evidence type="ECO:0000313" key="9">
    <source>
        <dbReference type="EMBL" id="RKD89697.1"/>
    </source>
</evidence>
<evidence type="ECO:0000256" key="5">
    <source>
        <dbReference type="ARBA" id="ARBA00022759"/>
    </source>
</evidence>
<comment type="caution">
    <text evidence="9">The sequence shown here is derived from an EMBL/GenBank/DDBJ whole genome shotgun (WGS) entry which is preliminary data.</text>
</comment>
<evidence type="ECO:0000256" key="2">
    <source>
        <dbReference type="ARBA" id="ARBA00022694"/>
    </source>
</evidence>
<protein>
    <recommendedName>
        <fullName evidence="8">Ribonuclease Z</fullName>
        <shortName evidence="8">RNase Z</shortName>
        <ecNumber evidence="8">3.1.26.11</ecNumber>
    </recommendedName>
    <alternativeName>
        <fullName evidence="8">tRNA 3 endonuclease</fullName>
    </alternativeName>
    <alternativeName>
        <fullName evidence="8">tRNase Z</fullName>
    </alternativeName>
</protein>
<feature type="active site" description="Proton acceptor" evidence="8">
    <location>
        <position position="66"/>
    </location>
</feature>
<feature type="binding site" evidence="8">
    <location>
        <position position="271"/>
    </location>
    <ligand>
        <name>Zn(2+)</name>
        <dbReference type="ChEBI" id="CHEBI:29105"/>
        <label>2</label>
        <note>catalytic</note>
    </ligand>
</feature>
<name>A0A419W2I9_9BACT</name>
<gene>
    <name evidence="8" type="primary">rnz</name>
    <name evidence="9" type="ORF">BC643_0028</name>
</gene>
<feature type="binding site" evidence="8">
    <location>
        <position position="213"/>
    </location>
    <ligand>
        <name>Zn(2+)</name>
        <dbReference type="ChEBI" id="CHEBI:29105"/>
        <label>2</label>
        <note>catalytic</note>
    </ligand>
</feature>
<feature type="binding site" evidence="8">
    <location>
        <position position="143"/>
    </location>
    <ligand>
        <name>Zn(2+)</name>
        <dbReference type="ChEBI" id="CHEBI:29105"/>
        <label>1</label>
        <note>catalytic</note>
    </ligand>
</feature>
<reference evidence="9 10" key="1">
    <citation type="submission" date="2018-09" db="EMBL/GenBank/DDBJ databases">
        <title>Genomic Encyclopedia of Archaeal and Bacterial Type Strains, Phase II (KMG-II): from individual species to whole genera.</title>
        <authorList>
            <person name="Goeker M."/>
        </authorList>
    </citation>
    <scope>NUCLEOTIDE SEQUENCE [LARGE SCALE GENOMIC DNA]</scope>
    <source>
        <strain evidence="9 10">DSM 27148</strain>
    </source>
</reference>
<dbReference type="EC" id="3.1.26.11" evidence="8"/>
<feature type="binding site" evidence="8">
    <location>
        <position position="66"/>
    </location>
    <ligand>
        <name>Zn(2+)</name>
        <dbReference type="ChEBI" id="CHEBI:29105"/>
        <label>2</label>
        <note>catalytic</note>
    </ligand>
</feature>
<evidence type="ECO:0000256" key="8">
    <source>
        <dbReference type="HAMAP-Rule" id="MF_01818"/>
    </source>
</evidence>
<dbReference type="OrthoDB" id="9800940at2"/>
<dbReference type="AlphaFoldDB" id="A0A419W2I9"/>
<feature type="binding site" evidence="8">
    <location>
        <position position="64"/>
    </location>
    <ligand>
        <name>Zn(2+)</name>
        <dbReference type="ChEBI" id="CHEBI:29105"/>
        <label>1</label>
        <note>catalytic</note>
    </ligand>
</feature>
<dbReference type="Pfam" id="PF23023">
    <property type="entry name" value="Anti-Pycsar_Apyc1"/>
    <property type="match status" value="1"/>
</dbReference>
<keyword evidence="2 8" id="KW-0819">tRNA processing</keyword>
<feature type="binding site" evidence="8">
    <location>
        <position position="67"/>
    </location>
    <ligand>
        <name>Zn(2+)</name>
        <dbReference type="ChEBI" id="CHEBI:29105"/>
        <label>2</label>
        <note>catalytic</note>
    </ligand>
</feature>
<dbReference type="Proteomes" id="UP000283387">
    <property type="component" value="Unassembled WGS sequence"/>
</dbReference>
<dbReference type="SUPFAM" id="SSF56281">
    <property type="entry name" value="Metallo-hydrolase/oxidoreductase"/>
    <property type="match status" value="1"/>
</dbReference>
<comment type="catalytic activity">
    <reaction evidence="8">
        <text>Endonucleolytic cleavage of RNA, removing extra 3' nucleotides from tRNA precursor, generating 3' termini of tRNAs. A 3'-hydroxy group is left at the tRNA terminus and a 5'-phosphoryl group is left at the trailer molecule.</text>
        <dbReference type="EC" id="3.1.26.11"/>
    </reaction>
</comment>
<evidence type="ECO:0000256" key="1">
    <source>
        <dbReference type="ARBA" id="ARBA00011738"/>
    </source>
</evidence>
<dbReference type="PANTHER" id="PTHR46018:SF2">
    <property type="entry name" value="ZINC PHOSPHODIESTERASE ELAC PROTEIN 1"/>
    <property type="match status" value="1"/>
</dbReference>
<keyword evidence="5 8" id="KW-0255">Endonuclease</keyword>
<comment type="similarity">
    <text evidence="8">Belongs to the RNase Z family.</text>
</comment>
<comment type="subunit">
    <text evidence="1 8">Homodimer.</text>
</comment>
<keyword evidence="7 8" id="KW-0862">Zinc</keyword>
<dbReference type="HAMAP" id="MF_01818">
    <property type="entry name" value="RNase_Z_BN"/>
    <property type="match status" value="1"/>
</dbReference>
<dbReference type="RefSeq" id="WP_120274077.1">
    <property type="nucleotide sequence ID" value="NZ_RAPN01000001.1"/>
</dbReference>
<comment type="function">
    <text evidence="8">Zinc phosphodiesterase, which displays some tRNA 3'-processing endonuclease activity. Probably involved in tRNA maturation, by removing a 3'-trailer from precursor tRNA.</text>
</comment>
<dbReference type="GO" id="GO:0008270">
    <property type="term" value="F:zinc ion binding"/>
    <property type="evidence" value="ECO:0007669"/>
    <property type="project" value="UniProtKB-UniRule"/>
</dbReference>
<accession>A0A419W2I9</accession>
<dbReference type="InterPro" id="IPR013471">
    <property type="entry name" value="RNase_Z/BN"/>
</dbReference>
<evidence type="ECO:0000256" key="3">
    <source>
        <dbReference type="ARBA" id="ARBA00022722"/>
    </source>
</evidence>
<dbReference type="EMBL" id="RAPN01000001">
    <property type="protein sequence ID" value="RKD89697.1"/>
    <property type="molecule type" value="Genomic_DNA"/>
</dbReference>
<comment type="cofactor">
    <cofactor evidence="8">
        <name>Zn(2+)</name>
        <dbReference type="ChEBI" id="CHEBI:29105"/>
    </cofactor>
    <text evidence="8">Binds 2 Zn(2+) ions.</text>
</comment>
<dbReference type="NCBIfam" id="TIGR02651">
    <property type="entry name" value="RNase_Z"/>
    <property type="match status" value="1"/>
</dbReference>
<keyword evidence="6 8" id="KW-0378">Hydrolase</keyword>
<dbReference type="InterPro" id="IPR036866">
    <property type="entry name" value="RibonucZ/Hydroxyglut_hydro"/>
</dbReference>
<feature type="binding site" evidence="8">
    <location>
        <position position="62"/>
    </location>
    <ligand>
        <name>Zn(2+)</name>
        <dbReference type="ChEBI" id="CHEBI:29105"/>
        <label>1</label>
        <note>catalytic</note>
    </ligand>
</feature>
<keyword evidence="10" id="KW-1185">Reference proteome</keyword>
<dbReference type="PANTHER" id="PTHR46018">
    <property type="entry name" value="ZINC PHOSPHODIESTERASE ELAC PROTEIN 1"/>
    <property type="match status" value="1"/>
</dbReference>
<sequence length="305" mass="34351">MPFQLTILGSSSAMPTSERYPTAQVLNVLGRFFLIDCGEGTQHQLRKNRINYSKINHIFISHLHGDHFFGLIGLISTLVLQGRRSELHIYAHSELQRYTKFQMEFLEMGEPGFPIIFHPLNFKKPQVILEDKKIKISSFPLKHRIACCGFRFDEQPKEANIIKEKIKAFDIPVREIKNIKAGADFQCGNGLTIPNSELVIPAPKPRSYAFCSDTAYNEAMIPEIAGVDLLYHEATFAEEETKIASETYHSTGVQAAQIAMAAQAKKLLIGHFSARYKDLSVILEQTKNVFPATEAAQDNSTYSID</sequence>
<organism evidence="9 10">
    <name type="scientific">Mangrovibacterium diazotrophicum</name>
    <dbReference type="NCBI Taxonomy" id="1261403"/>
    <lineage>
        <taxon>Bacteria</taxon>
        <taxon>Pseudomonadati</taxon>
        <taxon>Bacteroidota</taxon>
        <taxon>Bacteroidia</taxon>
        <taxon>Marinilabiliales</taxon>
        <taxon>Prolixibacteraceae</taxon>
        <taxon>Mangrovibacterium</taxon>
    </lineage>
</organism>
<proteinExistence type="inferred from homology"/>
<dbReference type="Gene3D" id="3.60.15.10">
    <property type="entry name" value="Ribonuclease Z/Hydroxyacylglutathione hydrolase-like"/>
    <property type="match status" value="1"/>
</dbReference>
<evidence type="ECO:0000256" key="4">
    <source>
        <dbReference type="ARBA" id="ARBA00022723"/>
    </source>
</evidence>